<keyword evidence="4" id="KW-1185">Reference proteome</keyword>
<dbReference type="InterPro" id="IPR010095">
    <property type="entry name" value="Cas12f1-like_TNB"/>
</dbReference>
<name>A0ABT3B141_9CYAN</name>
<keyword evidence="3" id="KW-0378">Hydrolase</keyword>
<evidence type="ECO:0000256" key="1">
    <source>
        <dbReference type="ARBA" id="ARBA00023125"/>
    </source>
</evidence>
<evidence type="ECO:0000259" key="2">
    <source>
        <dbReference type="Pfam" id="PF07282"/>
    </source>
</evidence>
<comment type="caution">
    <text evidence="3">The sequence shown here is derived from an EMBL/GenBank/DDBJ whole genome shotgun (WGS) entry which is preliminary data.</text>
</comment>
<keyword evidence="3" id="KW-0540">Nuclease</keyword>
<gene>
    <name evidence="3" type="ORF">OGM63_16470</name>
</gene>
<feature type="domain" description="Cas12f1-like TNB" evidence="2">
    <location>
        <begin position="284"/>
        <end position="346"/>
    </location>
</feature>
<dbReference type="Pfam" id="PF07282">
    <property type="entry name" value="Cas12f1-like_TNB"/>
    <property type="match status" value="1"/>
</dbReference>
<dbReference type="Proteomes" id="UP001526143">
    <property type="component" value="Unassembled WGS sequence"/>
</dbReference>
<protein>
    <submittedName>
        <fullName evidence="3">RNA-guided endonuclease TnpB family protein</fullName>
    </submittedName>
</protein>
<evidence type="ECO:0000313" key="4">
    <source>
        <dbReference type="Proteomes" id="UP001526143"/>
    </source>
</evidence>
<proteinExistence type="predicted"/>
<dbReference type="EMBL" id="JAOWRF010000239">
    <property type="protein sequence ID" value="MCV3215087.1"/>
    <property type="molecule type" value="Genomic_DNA"/>
</dbReference>
<organism evidence="3 4">
    <name type="scientific">Plectonema radiosum NIES-515</name>
    <dbReference type="NCBI Taxonomy" id="2986073"/>
    <lineage>
        <taxon>Bacteria</taxon>
        <taxon>Bacillati</taxon>
        <taxon>Cyanobacteriota</taxon>
        <taxon>Cyanophyceae</taxon>
        <taxon>Oscillatoriophycideae</taxon>
        <taxon>Oscillatoriales</taxon>
        <taxon>Microcoleaceae</taxon>
        <taxon>Plectonema</taxon>
    </lineage>
</organism>
<reference evidence="3 4" key="1">
    <citation type="submission" date="2022-10" db="EMBL/GenBank/DDBJ databases">
        <title>Identification of biosynthetic pathway for the production of the potent trypsin inhibitor radiosumin.</title>
        <authorList>
            <person name="Fewer D.P."/>
            <person name="Delbaje E."/>
            <person name="Ouyang X."/>
            <person name="Agostino P.D."/>
            <person name="Wahlsten M."/>
            <person name="Jokela J."/>
            <person name="Permi P."/>
            <person name="Haapaniemi E."/>
            <person name="Koistinen H."/>
        </authorList>
    </citation>
    <scope>NUCLEOTIDE SEQUENCE [LARGE SCALE GENOMIC DNA]</scope>
    <source>
        <strain evidence="3 4">NIES-515</strain>
    </source>
</reference>
<dbReference type="NCBIfam" id="NF040570">
    <property type="entry name" value="guided_TnpB"/>
    <property type="match status" value="1"/>
</dbReference>
<evidence type="ECO:0000313" key="3">
    <source>
        <dbReference type="EMBL" id="MCV3215087.1"/>
    </source>
</evidence>
<dbReference type="GO" id="GO:0004519">
    <property type="term" value="F:endonuclease activity"/>
    <property type="evidence" value="ECO:0007669"/>
    <property type="project" value="UniProtKB-KW"/>
</dbReference>
<accession>A0ABT3B141</accession>
<keyword evidence="1" id="KW-0238">DNA-binding</keyword>
<dbReference type="RefSeq" id="WP_263746675.1">
    <property type="nucleotide sequence ID" value="NZ_JAOWRF010000239.1"/>
</dbReference>
<sequence>MAKLALTLKLPFYRLNQIKALEFERMTIVNTQVANDLLLVDKKERKKLTSSAYRHVEIGSAWINQTIRNTNAKTKVKHFKRMWLEVNNQNFEVSKQGKFYSVAFNLLRGRKGRIPLDVHSASHTETLDKIISGEAKLGSLKLCSSKKGVWYALISVSMQVAEPQSVKGWIGVDRGQNNIAVAALPKGFGKFWKGARVKQLRRQFQRTRCQLQSAKQQSQVKRLEQRERRIMTHINHVISKQLVQFALDFGMGLRFEDLFGCRKTMRQNKKTKSDAANNRDTWAFYQLELFARYKAIRAGIPVESVPAPYTSKSDHRNGVLGVRNGDWFRGYDGYRCNADYNASQNIGQWLGFSCPLSLQKALVAMARVDAEGAVNDSPLTSEAF</sequence>
<keyword evidence="3" id="KW-0255">Endonuclease</keyword>